<dbReference type="Proteomes" id="UP000059680">
    <property type="component" value="Chromosome 11"/>
</dbReference>
<name>A0A0P0Y632_ORYSJ</name>
<feature type="compositionally biased region" description="Basic residues" evidence="1">
    <location>
        <begin position="206"/>
        <end position="216"/>
    </location>
</feature>
<gene>
    <name evidence="2" type="ordered locus">Os11g0706700</name>
    <name evidence="2" type="ORF">OSNPB_110706700</name>
</gene>
<feature type="non-terminal residue" evidence="2">
    <location>
        <position position="1"/>
    </location>
</feature>
<dbReference type="PaxDb" id="39947-A0A0P0Y632"/>
<evidence type="ECO:0000313" key="2">
    <source>
        <dbReference type="EMBL" id="BAT15413.1"/>
    </source>
</evidence>
<dbReference type="Gramene" id="Os11t0706700-00">
    <property type="protein sequence ID" value="Os11t0706700-00"/>
    <property type="gene ID" value="Os11g0706700"/>
</dbReference>
<dbReference type="EMBL" id="AP014967">
    <property type="protein sequence ID" value="BAT15413.1"/>
    <property type="molecule type" value="Genomic_DNA"/>
</dbReference>
<feature type="region of interest" description="Disordered" evidence="1">
    <location>
        <begin position="84"/>
        <end position="107"/>
    </location>
</feature>
<reference evidence="2 3" key="3">
    <citation type="journal article" date="2013" name="Rice">
        <title>Improvement of the Oryza sativa Nipponbare reference genome using next generation sequence and optical map data.</title>
        <authorList>
            <person name="Kawahara Y."/>
            <person name="de la Bastide M."/>
            <person name="Hamilton J.P."/>
            <person name="Kanamori H."/>
            <person name="McCombie W.R."/>
            <person name="Ouyang S."/>
            <person name="Schwartz D.C."/>
            <person name="Tanaka T."/>
            <person name="Wu J."/>
            <person name="Zhou S."/>
            <person name="Childs K.L."/>
            <person name="Davidson R.M."/>
            <person name="Lin H."/>
            <person name="Quesada-Ocampo L."/>
            <person name="Vaillancourt B."/>
            <person name="Sakai H."/>
            <person name="Lee S.S."/>
            <person name="Kim J."/>
            <person name="Numa H."/>
            <person name="Itoh T."/>
            <person name="Buell C.R."/>
            <person name="Matsumoto T."/>
        </authorList>
    </citation>
    <scope>NUCLEOTIDE SEQUENCE [LARGE SCALE GENOMIC DNA]</scope>
    <source>
        <strain evidence="3">cv. Nipponbare</strain>
    </source>
</reference>
<accession>A0A0P0Y632</accession>
<protein>
    <submittedName>
        <fullName evidence="2">Os11g0706700 protein</fullName>
    </submittedName>
</protein>
<feature type="region of interest" description="Disordered" evidence="1">
    <location>
        <begin position="194"/>
        <end position="216"/>
    </location>
</feature>
<dbReference type="InParanoid" id="A0A0P0Y632"/>
<organism evidence="2 3">
    <name type="scientific">Oryza sativa subsp. japonica</name>
    <name type="common">Rice</name>
    <dbReference type="NCBI Taxonomy" id="39947"/>
    <lineage>
        <taxon>Eukaryota</taxon>
        <taxon>Viridiplantae</taxon>
        <taxon>Streptophyta</taxon>
        <taxon>Embryophyta</taxon>
        <taxon>Tracheophyta</taxon>
        <taxon>Spermatophyta</taxon>
        <taxon>Magnoliopsida</taxon>
        <taxon>Liliopsida</taxon>
        <taxon>Poales</taxon>
        <taxon>Poaceae</taxon>
        <taxon>BOP clade</taxon>
        <taxon>Oryzoideae</taxon>
        <taxon>Oryzeae</taxon>
        <taxon>Oryzinae</taxon>
        <taxon>Oryza</taxon>
        <taxon>Oryza sativa</taxon>
    </lineage>
</organism>
<keyword evidence="3" id="KW-1185">Reference proteome</keyword>
<reference evidence="3" key="1">
    <citation type="journal article" date="2005" name="Nature">
        <title>The map-based sequence of the rice genome.</title>
        <authorList>
            <consortium name="International rice genome sequencing project (IRGSP)"/>
            <person name="Matsumoto T."/>
            <person name="Wu J."/>
            <person name="Kanamori H."/>
            <person name="Katayose Y."/>
            <person name="Fujisawa M."/>
            <person name="Namiki N."/>
            <person name="Mizuno H."/>
            <person name="Yamamoto K."/>
            <person name="Antonio B.A."/>
            <person name="Baba T."/>
            <person name="Sakata K."/>
            <person name="Nagamura Y."/>
            <person name="Aoki H."/>
            <person name="Arikawa K."/>
            <person name="Arita K."/>
            <person name="Bito T."/>
            <person name="Chiden Y."/>
            <person name="Fujitsuka N."/>
            <person name="Fukunaka R."/>
            <person name="Hamada M."/>
            <person name="Harada C."/>
            <person name="Hayashi A."/>
            <person name="Hijishita S."/>
            <person name="Honda M."/>
            <person name="Hosokawa S."/>
            <person name="Ichikawa Y."/>
            <person name="Idonuma A."/>
            <person name="Iijima M."/>
            <person name="Ikeda M."/>
            <person name="Ikeno M."/>
            <person name="Ito K."/>
            <person name="Ito S."/>
            <person name="Ito T."/>
            <person name="Ito Y."/>
            <person name="Ito Y."/>
            <person name="Iwabuchi A."/>
            <person name="Kamiya K."/>
            <person name="Karasawa W."/>
            <person name="Kurita K."/>
            <person name="Katagiri S."/>
            <person name="Kikuta A."/>
            <person name="Kobayashi H."/>
            <person name="Kobayashi N."/>
            <person name="Machita K."/>
            <person name="Maehara T."/>
            <person name="Masukawa M."/>
            <person name="Mizubayashi T."/>
            <person name="Mukai Y."/>
            <person name="Nagasaki H."/>
            <person name="Nagata Y."/>
            <person name="Naito S."/>
            <person name="Nakashima M."/>
            <person name="Nakama Y."/>
            <person name="Nakamichi Y."/>
            <person name="Nakamura M."/>
            <person name="Meguro A."/>
            <person name="Negishi M."/>
            <person name="Ohta I."/>
            <person name="Ohta T."/>
            <person name="Okamoto M."/>
            <person name="Ono N."/>
            <person name="Saji S."/>
            <person name="Sakaguchi M."/>
            <person name="Sakai K."/>
            <person name="Shibata M."/>
            <person name="Shimokawa T."/>
            <person name="Song J."/>
            <person name="Takazaki Y."/>
            <person name="Terasawa K."/>
            <person name="Tsugane M."/>
            <person name="Tsuji K."/>
            <person name="Ueda S."/>
            <person name="Waki K."/>
            <person name="Yamagata H."/>
            <person name="Yamamoto M."/>
            <person name="Yamamoto S."/>
            <person name="Yamane H."/>
            <person name="Yoshiki S."/>
            <person name="Yoshihara R."/>
            <person name="Yukawa K."/>
            <person name="Zhong H."/>
            <person name="Yano M."/>
            <person name="Yuan Q."/>
            <person name="Ouyang S."/>
            <person name="Liu J."/>
            <person name="Jones K.M."/>
            <person name="Gansberger K."/>
            <person name="Moffat K."/>
            <person name="Hill J."/>
            <person name="Bera J."/>
            <person name="Fadrosh D."/>
            <person name="Jin S."/>
            <person name="Johri S."/>
            <person name="Kim M."/>
            <person name="Overton L."/>
            <person name="Reardon M."/>
            <person name="Tsitrin T."/>
            <person name="Vuong H."/>
            <person name="Weaver B."/>
            <person name="Ciecko A."/>
            <person name="Tallon L."/>
            <person name="Jackson J."/>
            <person name="Pai G."/>
            <person name="Aken S.V."/>
            <person name="Utterback T."/>
            <person name="Reidmuller S."/>
            <person name="Feldblyum T."/>
            <person name="Hsiao J."/>
            <person name="Zismann V."/>
            <person name="Iobst S."/>
            <person name="de Vazeille A.R."/>
            <person name="Buell C.R."/>
            <person name="Ying K."/>
            <person name="Li Y."/>
            <person name="Lu T."/>
            <person name="Huang Y."/>
            <person name="Zhao Q."/>
            <person name="Feng Q."/>
            <person name="Zhang L."/>
            <person name="Zhu J."/>
            <person name="Weng Q."/>
            <person name="Mu J."/>
            <person name="Lu Y."/>
            <person name="Fan D."/>
            <person name="Liu Y."/>
            <person name="Guan J."/>
            <person name="Zhang Y."/>
            <person name="Yu S."/>
            <person name="Liu X."/>
            <person name="Zhang Y."/>
            <person name="Hong G."/>
            <person name="Han B."/>
            <person name="Choisne N."/>
            <person name="Demange N."/>
            <person name="Orjeda G."/>
            <person name="Samain S."/>
            <person name="Cattolico L."/>
            <person name="Pelletier E."/>
            <person name="Couloux A."/>
            <person name="Segurens B."/>
            <person name="Wincker P."/>
            <person name="D'Hont A."/>
            <person name="Scarpelli C."/>
            <person name="Weissenbach J."/>
            <person name="Salanoubat M."/>
            <person name="Quetier F."/>
            <person name="Yu Y."/>
            <person name="Kim H.R."/>
            <person name="Rambo T."/>
            <person name="Currie J."/>
            <person name="Collura K."/>
            <person name="Luo M."/>
            <person name="Yang T."/>
            <person name="Ammiraju J.S.S."/>
            <person name="Engler F."/>
            <person name="Soderlund C."/>
            <person name="Wing R.A."/>
            <person name="Palmer L.E."/>
            <person name="de la Bastide M."/>
            <person name="Spiegel L."/>
            <person name="Nascimento L."/>
            <person name="Zutavern T."/>
            <person name="O'Shaughnessy A."/>
            <person name="Dike S."/>
            <person name="Dedhia N."/>
            <person name="Preston R."/>
            <person name="Balija V."/>
            <person name="McCombie W.R."/>
            <person name="Chow T."/>
            <person name="Chen H."/>
            <person name="Chung M."/>
            <person name="Chen C."/>
            <person name="Shaw J."/>
            <person name="Wu H."/>
            <person name="Hsiao K."/>
            <person name="Chao Y."/>
            <person name="Chu M."/>
            <person name="Cheng C."/>
            <person name="Hour A."/>
            <person name="Lee P."/>
            <person name="Lin S."/>
            <person name="Lin Y."/>
            <person name="Liou J."/>
            <person name="Liu S."/>
            <person name="Hsing Y."/>
            <person name="Raghuvanshi S."/>
            <person name="Mohanty A."/>
            <person name="Bharti A.K."/>
            <person name="Gaur A."/>
            <person name="Gupta V."/>
            <person name="Kumar D."/>
            <person name="Ravi V."/>
            <person name="Vij S."/>
            <person name="Kapur A."/>
            <person name="Khurana P."/>
            <person name="Khurana P."/>
            <person name="Khurana J.P."/>
            <person name="Tyagi A.K."/>
            <person name="Gaikwad K."/>
            <person name="Singh A."/>
            <person name="Dalal V."/>
            <person name="Srivastava S."/>
            <person name="Dixit A."/>
            <person name="Pal A.K."/>
            <person name="Ghazi I.A."/>
            <person name="Yadav M."/>
            <person name="Pandit A."/>
            <person name="Bhargava A."/>
            <person name="Sureshbabu K."/>
            <person name="Batra K."/>
            <person name="Sharma T.R."/>
            <person name="Mohapatra T."/>
            <person name="Singh N.K."/>
            <person name="Messing J."/>
            <person name="Nelson A.B."/>
            <person name="Fuks G."/>
            <person name="Kavchok S."/>
            <person name="Keizer G."/>
            <person name="Linton E."/>
            <person name="Llaca V."/>
            <person name="Song R."/>
            <person name="Tanyolac B."/>
            <person name="Young S."/>
            <person name="Ho-Il K."/>
            <person name="Hahn J.H."/>
            <person name="Sangsakoo G."/>
            <person name="Vanavichit A."/>
            <person name="de Mattos Luiz.A.T."/>
            <person name="Zimmer P.D."/>
            <person name="Malone G."/>
            <person name="Dellagostin O."/>
            <person name="de Oliveira A.C."/>
            <person name="Bevan M."/>
            <person name="Bancroft I."/>
            <person name="Minx P."/>
            <person name="Cordum H."/>
            <person name="Wilson R."/>
            <person name="Cheng Z."/>
            <person name="Jin W."/>
            <person name="Jiang J."/>
            <person name="Leong S.A."/>
            <person name="Iwama H."/>
            <person name="Gojobori T."/>
            <person name="Itoh T."/>
            <person name="Niimura Y."/>
            <person name="Fujii Y."/>
            <person name="Habara T."/>
            <person name="Sakai H."/>
            <person name="Sato Y."/>
            <person name="Wilson G."/>
            <person name="Kumar K."/>
            <person name="McCouch S."/>
            <person name="Juretic N."/>
            <person name="Hoen D."/>
            <person name="Wright S."/>
            <person name="Bruskiewich R."/>
            <person name="Bureau T."/>
            <person name="Miyao A."/>
            <person name="Hirochika H."/>
            <person name="Nishikawa T."/>
            <person name="Kadowaki K."/>
            <person name="Sugiura M."/>
            <person name="Burr B."/>
            <person name="Sasaki T."/>
        </authorList>
    </citation>
    <scope>NUCLEOTIDE SEQUENCE [LARGE SCALE GENOMIC DNA]</scope>
    <source>
        <strain evidence="3">cv. Nipponbare</strain>
    </source>
</reference>
<feature type="region of interest" description="Disordered" evidence="1">
    <location>
        <begin position="123"/>
        <end position="176"/>
    </location>
</feature>
<feature type="compositionally biased region" description="Low complexity" evidence="1">
    <location>
        <begin position="141"/>
        <end position="165"/>
    </location>
</feature>
<evidence type="ECO:0000313" key="3">
    <source>
        <dbReference type="Proteomes" id="UP000059680"/>
    </source>
</evidence>
<proteinExistence type="predicted"/>
<sequence>AEGDEVALGVTTVEAGGVVVGVAVRTRADGLEKVGEDGGAARRRRGVVPRAAVAVAAHGPAGAPATRHPPFPVPHLQRRRAAHVHVRPARRRPAPHASPHRRHRHRRVEPVHQAHVVEVHRRRRRPQRHLHHRRGSRPRRAVAPQHAAAVARRAAAAPAGVEAAAPPRPHAPRPPRRHLQRRLLAGAQVEAARLRRRVPRGAQQPRPHRLAAVVHH</sequence>
<feature type="non-terminal residue" evidence="2">
    <location>
        <position position="216"/>
    </location>
</feature>
<reference evidence="2 3" key="2">
    <citation type="journal article" date="2013" name="Plant Cell Physiol.">
        <title>Rice Annotation Project Database (RAP-DB): an integrative and interactive database for rice genomics.</title>
        <authorList>
            <person name="Sakai H."/>
            <person name="Lee S.S."/>
            <person name="Tanaka T."/>
            <person name="Numa H."/>
            <person name="Kim J."/>
            <person name="Kawahara Y."/>
            <person name="Wakimoto H."/>
            <person name="Yang C.C."/>
            <person name="Iwamoto M."/>
            <person name="Abe T."/>
            <person name="Yamada Y."/>
            <person name="Muto A."/>
            <person name="Inokuchi H."/>
            <person name="Ikemura T."/>
            <person name="Matsumoto T."/>
            <person name="Sasaki T."/>
            <person name="Itoh T."/>
        </authorList>
    </citation>
    <scope>NUCLEOTIDE SEQUENCE [LARGE SCALE GENOMIC DNA]</scope>
    <source>
        <strain evidence="3">cv. Nipponbare</strain>
    </source>
</reference>
<evidence type="ECO:0000256" key="1">
    <source>
        <dbReference type="SAM" id="MobiDB-lite"/>
    </source>
</evidence>
<dbReference type="FunCoup" id="A0A0P0Y632">
    <property type="interactions" value="7"/>
</dbReference>
<dbReference type="AlphaFoldDB" id="A0A0P0Y632"/>
<feature type="compositionally biased region" description="Basic residues" evidence="1">
    <location>
        <begin position="123"/>
        <end position="140"/>
    </location>
</feature>